<keyword evidence="3" id="KW-1185">Reference proteome</keyword>
<keyword evidence="1" id="KW-1133">Transmembrane helix</keyword>
<keyword evidence="1" id="KW-0812">Transmembrane</keyword>
<evidence type="ECO:0000256" key="1">
    <source>
        <dbReference type="SAM" id="Phobius"/>
    </source>
</evidence>
<dbReference type="Pfam" id="PF17247">
    <property type="entry name" value="DUF5316"/>
    <property type="match status" value="1"/>
</dbReference>
<evidence type="ECO:0000313" key="3">
    <source>
        <dbReference type="Proteomes" id="UP000476934"/>
    </source>
</evidence>
<protein>
    <submittedName>
        <fullName evidence="2">DUF5316 domain-containing protein</fullName>
    </submittedName>
</protein>
<gene>
    <name evidence="2" type="ORF">G4D61_17595</name>
</gene>
<dbReference type="EMBL" id="JAAIWK010000049">
    <property type="protein sequence ID" value="NEY21730.1"/>
    <property type="molecule type" value="Genomic_DNA"/>
</dbReference>
<feature type="transmembrane region" description="Helical" evidence="1">
    <location>
        <begin position="72"/>
        <end position="93"/>
    </location>
</feature>
<dbReference type="InterPro" id="IPR035167">
    <property type="entry name" value="DUF5316"/>
</dbReference>
<feature type="transmembrane region" description="Helical" evidence="1">
    <location>
        <begin position="28"/>
        <end position="51"/>
    </location>
</feature>
<dbReference type="RefSeq" id="WP_163174621.1">
    <property type="nucleotide sequence ID" value="NZ_JAAIWK010000049.1"/>
</dbReference>
<accession>A0A6M0PC99</accession>
<dbReference type="Proteomes" id="UP000476934">
    <property type="component" value="Unassembled WGS sequence"/>
</dbReference>
<feature type="transmembrane region" description="Helical" evidence="1">
    <location>
        <begin position="5"/>
        <end position="22"/>
    </location>
</feature>
<proteinExistence type="predicted"/>
<evidence type="ECO:0000313" key="2">
    <source>
        <dbReference type="EMBL" id="NEY21730.1"/>
    </source>
</evidence>
<keyword evidence="1" id="KW-0472">Membrane</keyword>
<reference evidence="2 3" key="1">
    <citation type="submission" date="2020-03" db="EMBL/GenBank/DDBJ databases">
        <title>Bacillus aquiflavi sp. nov., isolated from yellow water of strong flavor Chinese baijiu in Yibin region of China.</title>
        <authorList>
            <person name="Xie J."/>
        </authorList>
    </citation>
    <scope>NUCLEOTIDE SEQUENCE [LARGE SCALE GENOMIC DNA]</scope>
    <source>
        <strain evidence="2 3">Gsoil 114</strain>
    </source>
</reference>
<comment type="caution">
    <text evidence="2">The sequence shown here is derived from an EMBL/GenBank/DDBJ whole genome shotgun (WGS) entry which is preliminary data.</text>
</comment>
<organism evidence="2 3">
    <name type="scientific">Heyndrickxia ginsengihumi</name>
    <dbReference type="NCBI Taxonomy" id="363870"/>
    <lineage>
        <taxon>Bacteria</taxon>
        <taxon>Bacillati</taxon>
        <taxon>Bacillota</taxon>
        <taxon>Bacilli</taxon>
        <taxon>Bacillales</taxon>
        <taxon>Bacillaceae</taxon>
        <taxon>Heyndrickxia</taxon>
    </lineage>
</organism>
<dbReference type="AlphaFoldDB" id="A0A6M0PC99"/>
<sequence>MVRSFIAGVIIALIISIIGIAIKFSVSQIFFIVSLVIIILAVLVSGFGVSGDRIRANTSNETKEDRNWRINFSRNLIILSIPSIIGFIVSRYLL</sequence>
<name>A0A6M0PC99_9BACI</name>